<feature type="domain" description="HTH lacI-type" evidence="5">
    <location>
        <begin position="3"/>
        <end position="57"/>
    </location>
</feature>
<comment type="caution">
    <text evidence="6">The sequence shown here is derived from an EMBL/GenBank/DDBJ whole genome shotgun (WGS) entry which is preliminary data.</text>
</comment>
<dbReference type="InterPro" id="IPR046335">
    <property type="entry name" value="LacI/GalR-like_sensor"/>
</dbReference>
<evidence type="ECO:0000313" key="6">
    <source>
        <dbReference type="EMBL" id="MBR0562673.1"/>
    </source>
</evidence>
<dbReference type="InterPro" id="IPR010982">
    <property type="entry name" value="Lambda_DNA-bd_dom_sf"/>
</dbReference>
<dbReference type="Pfam" id="PF13377">
    <property type="entry name" value="Peripla_BP_3"/>
    <property type="match status" value="1"/>
</dbReference>
<dbReference type="PANTHER" id="PTHR30146:SF151">
    <property type="entry name" value="HTH-TYPE TRANSCRIPTIONAL REPRESSOR CYTR"/>
    <property type="match status" value="1"/>
</dbReference>
<evidence type="ECO:0000256" key="1">
    <source>
        <dbReference type="ARBA" id="ARBA00022491"/>
    </source>
</evidence>
<dbReference type="GO" id="GO:0003700">
    <property type="term" value="F:DNA-binding transcription factor activity"/>
    <property type="evidence" value="ECO:0007669"/>
    <property type="project" value="TreeGrafter"/>
</dbReference>
<keyword evidence="1" id="KW-0678">Repressor</keyword>
<dbReference type="Gene3D" id="1.10.260.40">
    <property type="entry name" value="lambda repressor-like DNA-binding domains"/>
    <property type="match status" value="1"/>
</dbReference>
<name>A0A8J8AZV5_9GAMM</name>
<dbReference type="InterPro" id="IPR028082">
    <property type="entry name" value="Peripla_BP_I"/>
</dbReference>
<accession>A0A8J8AZV5</accession>
<proteinExistence type="predicted"/>
<dbReference type="Gene3D" id="3.40.50.2300">
    <property type="match status" value="2"/>
</dbReference>
<evidence type="ECO:0000256" key="4">
    <source>
        <dbReference type="ARBA" id="ARBA00023163"/>
    </source>
</evidence>
<keyword evidence="4" id="KW-0804">Transcription</keyword>
<keyword evidence="3 6" id="KW-0238">DNA-binding</keyword>
<dbReference type="InterPro" id="IPR000843">
    <property type="entry name" value="HTH_LacI"/>
</dbReference>
<dbReference type="CDD" id="cd06267">
    <property type="entry name" value="PBP1_LacI_sugar_binding-like"/>
    <property type="match status" value="1"/>
</dbReference>
<evidence type="ECO:0000256" key="3">
    <source>
        <dbReference type="ARBA" id="ARBA00023125"/>
    </source>
</evidence>
<dbReference type="SMART" id="SM00354">
    <property type="entry name" value="HTH_LACI"/>
    <property type="match status" value="1"/>
</dbReference>
<dbReference type="PROSITE" id="PS50932">
    <property type="entry name" value="HTH_LACI_2"/>
    <property type="match status" value="1"/>
</dbReference>
<dbReference type="EMBL" id="JAGQFT010000067">
    <property type="protein sequence ID" value="MBR0562673.1"/>
    <property type="molecule type" value="Genomic_DNA"/>
</dbReference>
<reference evidence="6" key="1">
    <citation type="submission" date="2021-04" db="EMBL/GenBank/DDBJ databases">
        <authorList>
            <person name="Karlyshev A.V."/>
        </authorList>
    </citation>
    <scope>NUCLEOTIDE SEQUENCE</scope>
    <source>
        <strain evidence="6">LMG 29479</strain>
    </source>
</reference>
<dbReference type="CDD" id="cd01392">
    <property type="entry name" value="HTH_LacI"/>
    <property type="match status" value="1"/>
</dbReference>
<dbReference type="AlphaFoldDB" id="A0A8J8AZV5"/>
<organism evidence="6">
    <name type="scientific">Coralloluteibacterium stylophorae</name>
    <dbReference type="NCBI Taxonomy" id="1776034"/>
    <lineage>
        <taxon>Bacteria</taxon>
        <taxon>Pseudomonadati</taxon>
        <taxon>Pseudomonadota</taxon>
        <taxon>Gammaproteobacteria</taxon>
        <taxon>Lysobacterales</taxon>
        <taxon>Lysobacteraceae</taxon>
        <taxon>Coralloluteibacterium</taxon>
    </lineage>
</organism>
<protein>
    <submittedName>
        <fullName evidence="6">LacI family DNA-binding transcriptional regulator</fullName>
    </submittedName>
</protein>
<dbReference type="Pfam" id="PF00356">
    <property type="entry name" value="LacI"/>
    <property type="match status" value="1"/>
</dbReference>
<gene>
    <name evidence="6" type="ORF">KB893_09105</name>
</gene>
<dbReference type="SUPFAM" id="SSF47413">
    <property type="entry name" value="lambda repressor-like DNA-binding domains"/>
    <property type="match status" value="1"/>
</dbReference>
<evidence type="ECO:0000259" key="5">
    <source>
        <dbReference type="PROSITE" id="PS50932"/>
    </source>
</evidence>
<dbReference type="GO" id="GO:0000976">
    <property type="term" value="F:transcription cis-regulatory region binding"/>
    <property type="evidence" value="ECO:0007669"/>
    <property type="project" value="TreeGrafter"/>
</dbReference>
<keyword evidence="2" id="KW-0805">Transcription regulation</keyword>
<dbReference type="SUPFAM" id="SSF53822">
    <property type="entry name" value="Periplasmic binding protein-like I"/>
    <property type="match status" value="1"/>
</dbReference>
<sequence length="337" mass="35551">MTATIKDVAREANGSVASVSRALNGRGNMSDATRARVLKAAQRLDYAPNGMARSLITRRTHTVGALLPELYGEFFSELIRGLDLAARAHGLHLMVSSSHGNAAEAAAAIRALHGRVDGLLLMSPYADAAFLGTHLRAGLPTVVMNTQCADERVPSFSVDNYGGAQAVVRHLIGLGHRRIAHIAGPQDNFEAAERLRGYRDALAELAPDQEPEVLPGGFTEESGHRAGQAIAAMARRPDAVFAGNDSMAIGCLFALAAAGLRVPVDIALAGFDDIPISRFVNPPLTTCRVRIADLGRHAMDRLIAVVTESTVAEVETHTVSPELVVRASCGAGSASTR</sequence>
<evidence type="ECO:0000256" key="2">
    <source>
        <dbReference type="ARBA" id="ARBA00023015"/>
    </source>
</evidence>
<dbReference type="PANTHER" id="PTHR30146">
    <property type="entry name" value="LACI-RELATED TRANSCRIPTIONAL REPRESSOR"/>
    <property type="match status" value="1"/>
</dbReference>